<evidence type="ECO:0000256" key="2">
    <source>
        <dbReference type="ARBA" id="ARBA00008799"/>
    </source>
</evidence>
<dbReference type="GO" id="GO:0003825">
    <property type="term" value="F:alpha,alpha-trehalose-phosphate synthase (UDP-forming) activity"/>
    <property type="evidence" value="ECO:0007669"/>
    <property type="project" value="TreeGrafter"/>
</dbReference>
<comment type="similarity">
    <text evidence="2">Belongs to the glycosyltransferase 20 family.</text>
</comment>
<accession>A0A934VN38</accession>
<dbReference type="Pfam" id="PF00982">
    <property type="entry name" value="Glyco_transf_20"/>
    <property type="match status" value="1"/>
</dbReference>
<comment type="catalytic activity">
    <reaction evidence="5">
        <text>ADP-alpha-D-glucose + sn-glycerol 3-phosphate = 2-O-(alpha-D-glucopyranosyl)-sn-glycerol 3-phosphate + ADP + H(+)</text>
        <dbReference type="Rhea" id="RHEA:12881"/>
        <dbReference type="ChEBI" id="CHEBI:15378"/>
        <dbReference type="ChEBI" id="CHEBI:57498"/>
        <dbReference type="ChEBI" id="CHEBI:57597"/>
        <dbReference type="ChEBI" id="CHEBI:87089"/>
        <dbReference type="ChEBI" id="CHEBI:456216"/>
        <dbReference type="EC" id="2.4.1.213"/>
    </reaction>
</comment>
<evidence type="ECO:0000256" key="5">
    <source>
        <dbReference type="ARBA" id="ARBA00052754"/>
    </source>
</evidence>
<comment type="function">
    <text evidence="6">Involved in salt tolerance by producing GG-phosphate from ADP-glucose and glycerol-3-phosphate (G3P), an intermediate in the synthesis of the osmolyte glucosylglycerol (GG).</text>
</comment>
<dbReference type="SUPFAM" id="SSF53756">
    <property type="entry name" value="UDP-Glycosyltransferase/glycogen phosphorylase"/>
    <property type="match status" value="1"/>
</dbReference>
<dbReference type="GO" id="GO:0005992">
    <property type="term" value="P:trehalose biosynthetic process"/>
    <property type="evidence" value="ECO:0007669"/>
    <property type="project" value="InterPro"/>
</dbReference>
<dbReference type="InterPro" id="IPR003337">
    <property type="entry name" value="Trehalose_PPase"/>
</dbReference>
<dbReference type="Proteomes" id="UP000604083">
    <property type="component" value="Unassembled WGS sequence"/>
</dbReference>
<organism evidence="11 12">
    <name type="scientific">Roseibacillus ishigakijimensis</name>
    <dbReference type="NCBI Taxonomy" id="454146"/>
    <lineage>
        <taxon>Bacteria</taxon>
        <taxon>Pseudomonadati</taxon>
        <taxon>Verrucomicrobiota</taxon>
        <taxon>Verrucomicrobiia</taxon>
        <taxon>Verrucomicrobiales</taxon>
        <taxon>Verrucomicrobiaceae</taxon>
        <taxon>Roseibacillus</taxon>
    </lineage>
</organism>
<keyword evidence="12" id="KW-1185">Reference proteome</keyword>
<protein>
    <recommendedName>
        <fullName evidence="9">Glucosylglycerol-phosphate synthase</fullName>
        <ecNumber evidence="8">2.4.1.213</ecNumber>
    </recommendedName>
    <alternativeName>
        <fullName evidence="10">Glucosyl-glycerol-phosphate synthase</fullName>
    </alternativeName>
</protein>
<evidence type="ECO:0000256" key="4">
    <source>
        <dbReference type="ARBA" id="ARBA00022679"/>
    </source>
</evidence>
<evidence type="ECO:0000256" key="9">
    <source>
        <dbReference type="ARBA" id="ARBA00069974"/>
    </source>
</evidence>
<dbReference type="Pfam" id="PF02358">
    <property type="entry name" value="Trehalose_PPase"/>
    <property type="match status" value="1"/>
</dbReference>
<evidence type="ECO:0000256" key="1">
    <source>
        <dbReference type="ARBA" id="ARBA00006330"/>
    </source>
</evidence>
<keyword evidence="3" id="KW-0328">Glycosyltransferase</keyword>
<dbReference type="Gene3D" id="3.40.50.1000">
    <property type="entry name" value="HAD superfamily/HAD-like"/>
    <property type="match status" value="1"/>
</dbReference>
<dbReference type="GO" id="GO:0004805">
    <property type="term" value="F:trehalose-phosphatase activity"/>
    <property type="evidence" value="ECO:0007669"/>
    <property type="project" value="TreeGrafter"/>
</dbReference>
<evidence type="ECO:0000256" key="7">
    <source>
        <dbReference type="ARBA" id="ARBA00060702"/>
    </source>
</evidence>
<dbReference type="CDD" id="cd03788">
    <property type="entry name" value="GT20_TPS"/>
    <property type="match status" value="1"/>
</dbReference>
<dbReference type="InterPro" id="IPR023214">
    <property type="entry name" value="HAD_sf"/>
</dbReference>
<name>A0A934VN38_9BACT</name>
<dbReference type="RefSeq" id="WP_200392156.1">
    <property type="nucleotide sequence ID" value="NZ_JAENIO010000030.1"/>
</dbReference>
<evidence type="ECO:0000313" key="12">
    <source>
        <dbReference type="Proteomes" id="UP000604083"/>
    </source>
</evidence>
<dbReference type="NCBIfam" id="NF011071">
    <property type="entry name" value="PRK14501.1"/>
    <property type="match status" value="1"/>
</dbReference>
<dbReference type="PANTHER" id="PTHR10788">
    <property type="entry name" value="TREHALOSE-6-PHOSPHATE SYNTHASE"/>
    <property type="match status" value="1"/>
</dbReference>
<evidence type="ECO:0000256" key="10">
    <source>
        <dbReference type="ARBA" id="ARBA00080497"/>
    </source>
</evidence>
<dbReference type="EC" id="2.4.1.213" evidence="8"/>
<comment type="similarity">
    <text evidence="1">In the C-terminal section; belongs to the trehalose phosphatase family.</text>
</comment>
<evidence type="ECO:0000256" key="3">
    <source>
        <dbReference type="ARBA" id="ARBA00022676"/>
    </source>
</evidence>
<dbReference type="InterPro" id="IPR001830">
    <property type="entry name" value="Glyco_trans_20"/>
</dbReference>
<comment type="pathway">
    <text evidence="7">Glycan metabolism; glucosylglycerol biosynthesis.</text>
</comment>
<dbReference type="EMBL" id="JAENIO010000030">
    <property type="protein sequence ID" value="MBK1834721.1"/>
    <property type="molecule type" value="Genomic_DNA"/>
</dbReference>
<dbReference type="AlphaFoldDB" id="A0A934VN38"/>
<dbReference type="NCBIfam" id="TIGR00685">
    <property type="entry name" value="T6PP"/>
    <property type="match status" value="1"/>
</dbReference>
<comment type="caution">
    <text evidence="11">The sequence shown here is derived from an EMBL/GenBank/DDBJ whole genome shotgun (WGS) entry which is preliminary data.</text>
</comment>
<dbReference type="PANTHER" id="PTHR10788:SF106">
    <property type="entry name" value="BCDNA.GH08860"/>
    <property type="match status" value="1"/>
</dbReference>
<evidence type="ECO:0000313" key="11">
    <source>
        <dbReference type="EMBL" id="MBK1834721.1"/>
    </source>
</evidence>
<sequence>MKRLIMVSNRLPVKISADGTATRTAGGLASALEGAELEVEQLWVGWPGGAEEDFADTGAIADQLREQGVWPVFLSQKDLDGFYEGYANSTLWPLLHYMVERTHFSQEWWEAYVRVNQRFADKVLEVAEEGDMIWVHDYHLFLLPELLRGTGKNLRVGFFLHTPFCSSEIFRVLPHRAELLRGLLGADVIGFHTHSYLRHFRSSLLRVLGLESAMDRIWHGGREVRFLAAPIGHNHIGFEKCMQRDDFESIVETHRKELNGKRLVLSVERLDYTKGVPQKLAGIRRFLENNPSKREEVVFVLISVPSRQGVEEYDQLTEEVQRSVGAINGDFGGVGHSPVQFLHRGFPPQDLAALYALSEVCLVTPLRDGMNLVAKEFLDCQREEVSGRPGVLILSELAGAAEELSNAIQVNPHNTDEVAGAIARALEMPDGERRKRIQSMQKRLRLRHSGPWAQSFVEELDRVPEREQRVAIAEMVPLAKKIAASWREGQSVGLFLDYDGTLRDFTDKPEDAVPDEELPPLLQSLAELERMKVAIVSGRPPAFLQEHLGGLGLTLVGEHGYRWLGEGMTEWELLNPHVDIDWRHQIREHLEEAALFTPGTHVEEKQSAVVWHYRNAEPEFGAWRARGLLDELTAMAANMPVTVHHGKKIVEVSSLQVSKGAAVDHLLDRWQSKIAFAAGDDQTDETMFALTPSAREFYTVKVGSGSTRADYRTDTSGVRVFLESLQHELSHSSNR</sequence>
<dbReference type="InterPro" id="IPR036412">
    <property type="entry name" value="HAD-like_sf"/>
</dbReference>
<gene>
    <name evidence="11" type="ORF">JIN78_11670</name>
</gene>
<dbReference type="GO" id="GO:0033828">
    <property type="term" value="F:glucosylglycerol-phosphate synthase activity"/>
    <property type="evidence" value="ECO:0007669"/>
    <property type="project" value="UniProtKB-EC"/>
</dbReference>
<dbReference type="NCBIfam" id="TIGR01484">
    <property type="entry name" value="HAD-SF-IIB"/>
    <property type="match status" value="1"/>
</dbReference>
<dbReference type="SUPFAM" id="SSF56784">
    <property type="entry name" value="HAD-like"/>
    <property type="match status" value="1"/>
</dbReference>
<evidence type="ECO:0000256" key="8">
    <source>
        <dbReference type="ARBA" id="ARBA00066821"/>
    </source>
</evidence>
<reference evidence="11" key="1">
    <citation type="submission" date="2021-01" db="EMBL/GenBank/DDBJ databases">
        <title>Modified the classification status of verrucomicrobia.</title>
        <authorList>
            <person name="Feng X."/>
        </authorList>
    </citation>
    <scope>NUCLEOTIDE SEQUENCE</scope>
    <source>
        <strain evidence="11">KCTC 12986</strain>
    </source>
</reference>
<dbReference type="Gene3D" id="3.40.50.2000">
    <property type="entry name" value="Glycogen Phosphorylase B"/>
    <property type="match status" value="2"/>
</dbReference>
<evidence type="ECO:0000256" key="6">
    <source>
        <dbReference type="ARBA" id="ARBA00055920"/>
    </source>
</evidence>
<proteinExistence type="inferred from homology"/>
<dbReference type="GO" id="GO:0005829">
    <property type="term" value="C:cytosol"/>
    <property type="evidence" value="ECO:0007669"/>
    <property type="project" value="TreeGrafter"/>
</dbReference>
<dbReference type="InterPro" id="IPR006379">
    <property type="entry name" value="HAD-SF_hydro_IIB"/>
</dbReference>
<dbReference type="Gene3D" id="3.30.70.1020">
    <property type="entry name" value="Trehalose-6-phosphate phosphatase related protein, domain 2"/>
    <property type="match status" value="1"/>
</dbReference>
<dbReference type="CDD" id="cd01627">
    <property type="entry name" value="HAD_TPP"/>
    <property type="match status" value="1"/>
</dbReference>
<keyword evidence="4" id="KW-0808">Transferase</keyword>
<dbReference type="FunFam" id="3.40.50.2000:FF:000010">
    <property type="entry name" value="Alpha,alpha-trehalose-phosphate synthase"/>
    <property type="match status" value="1"/>
</dbReference>